<dbReference type="AlphaFoldDB" id="A0A4R4KH56"/>
<dbReference type="EMBL" id="SMJU01000005">
    <property type="protein sequence ID" value="TDB65899.1"/>
    <property type="molecule type" value="Genomic_DNA"/>
</dbReference>
<comment type="caution">
    <text evidence="1">The sequence shown here is derived from an EMBL/GenBank/DDBJ whole genome shotgun (WGS) entry which is preliminary data.</text>
</comment>
<evidence type="ECO:0008006" key="3">
    <source>
        <dbReference type="Google" id="ProtNLM"/>
    </source>
</evidence>
<sequence length="73" mass="8242">MKTLLNNWKTWLFASLTLGLAPFVPEPHIVGKIQWILGGANGMNAIDWFDTVQHGTPWLLLIRALVMKFIKPA</sequence>
<protein>
    <recommendedName>
        <fullName evidence="3">RND transporter</fullName>
    </recommendedName>
</protein>
<gene>
    <name evidence="1" type="ORF">EZE20_09025</name>
</gene>
<accession>A0A4R4KH56</accession>
<proteinExistence type="predicted"/>
<organism evidence="1 2">
    <name type="scientific">Arundinibacter roseus</name>
    <dbReference type="NCBI Taxonomy" id="2070510"/>
    <lineage>
        <taxon>Bacteria</taxon>
        <taxon>Pseudomonadati</taxon>
        <taxon>Bacteroidota</taxon>
        <taxon>Cytophagia</taxon>
        <taxon>Cytophagales</taxon>
        <taxon>Spirosomataceae</taxon>
        <taxon>Arundinibacter</taxon>
    </lineage>
</organism>
<evidence type="ECO:0000313" key="2">
    <source>
        <dbReference type="Proteomes" id="UP000295706"/>
    </source>
</evidence>
<evidence type="ECO:0000313" key="1">
    <source>
        <dbReference type="EMBL" id="TDB65899.1"/>
    </source>
</evidence>
<keyword evidence="2" id="KW-1185">Reference proteome</keyword>
<dbReference type="Proteomes" id="UP000295706">
    <property type="component" value="Unassembled WGS sequence"/>
</dbReference>
<dbReference type="RefSeq" id="WP_132116730.1">
    <property type="nucleotide sequence ID" value="NZ_SMJU01000005.1"/>
</dbReference>
<dbReference type="OrthoDB" id="1467821at2"/>
<reference evidence="1 2" key="1">
    <citation type="submission" date="2019-02" db="EMBL/GenBank/DDBJ databases">
        <title>Arundinibacter roseus gen. nov., sp. nov., a new member of the family Cytophagaceae.</title>
        <authorList>
            <person name="Szuroczki S."/>
            <person name="Khayer B."/>
            <person name="Sproer C."/>
            <person name="Toumi M."/>
            <person name="Szabo A."/>
            <person name="Felfoldi T."/>
            <person name="Schumann P."/>
            <person name="Toth E."/>
        </authorList>
    </citation>
    <scope>NUCLEOTIDE SEQUENCE [LARGE SCALE GENOMIC DNA]</scope>
    <source>
        <strain evidence="1 2">DMA-k-7a</strain>
    </source>
</reference>
<name>A0A4R4KH56_9BACT</name>